<evidence type="ECO:0000259" key="1">
    <source>
        <dbReference type="Pfam" id="PF06985"/>
    </source>
</evidence>
<dbReference type="STRING" id="857340.A0A086SU61"/>
<evidence type="ECO:0000313" key="2">
    <source>
        <dbReference type="EMBL" id="KFH40643.1"/>
    </source>
</evidence>
<gene>
    <name evidence="2" type="ORF">ACRE_086520</name>
</gene>
<dbReference type="InterPro" id="IPR010730">
    <property type="entry name" value="HET"/>
</dbReference>
<dbReference type="Proteomes" id="UP000029964">
    <property type="component" value="Unassembled WGS sequence"/>
</dbReference>
<proteinExistence type="predicted"/>
<dbReference type="Pfam" id="PF06985">
    <property type="entry name" value="HET"/>
    <property type="match status" value="1"/>
</dbReference>
<organism evidence="2 3">
    <name type="scientific">Hapsidospora chrysogenum (strain ATCC 11550 / CBS 779.69 / DSM 880 / IAM 14645 / JCM 23072 / IMI 49137)</name>
    <name type="common">Acremonium chrysogenum</name>
    <dbReference type="NCBI Taxonomy" id="857340"/>
    <lineage>
        <taxon>Eukaryota</taxon>
        <taxon>Fungi</taxon>
        <taxon>Dikarya</taxon>
        <taxon>Ascomycota</taxon>
        <taxon>Pezizomycotina</taxon>
        <taxon>Sordariomycetes</taxon>
        <taxon>Hypocreomycetidae</taxon>
        <taxon>Hypocreales</taxon>
        <taxon>Bionectriaceae</taxon>
        <taxon>Hapsidospora</taxon>
    </lineage>
</organism>
<protein>
    <recommendedName>
        <fullName evidence="1">Heterokaryon incompatibility domain-containing protein</fullName>
    </recommendedName>
</protein>
<dbReference type="OrthoDB" id="5362512at2759"/>
<sequence length="177" mass="19742">MPRRLLSIASTHAEYVMLHDTPPATQSYEAQAQYSYAALSYCWGDIAPKFKLTTECIDKARSGILVKTLPKTLQDAILIARTMEIPYIWIDSLCIIQDDEGDKKRELPNMVHIYSGAAVVISAATSRTCEDGFLQPRDVSSLLKFVYKLPYFPTDDGPQKGFMEVDEGLCGRLGLAE</sequence>
<name>A0A086SU61_HAPC1</name>
<comment type="caution">
    <text evidence="2">The sequence shown here is derived from an EMBL/GenBank/DDBJ whole genome shotgun (WGS) entry which is preliminary data.</text>
</comment>
<dbReference type="PANTHER" id="PTHR33112">
    <property type="entry name" value="DOMAIN PROTEIN, PUTATIVE-RELATED"/>
    <property type="match status" value="1"/>
</dbReference>
<dbReference type="AlphaFoldDB" id="A0A086SU61"/>
<dbReference type="PANTHER" id="PTHR33112:SF16">
    <property type="entry name" value="HETEROKARYON INCOMPATIBILITY DOMAIN-CONTAINING PROTEIN"/>
    <property type="match status" value="1"/>
</dbReference>
<evidence type="ECO:0000313" key="3">
    <source>
        <dbReference type="Proteomes" id="UP000029964"/>
    </source>
</evidence>
<dbReference type="EMBL" id="JPKY01000179">
    <property type="protein sequence ID" value="KFH40643.1"/>
    <property type="molecule type" value="Genomic_DNA"/>
</dbReference>
<keyword evidence="3" id="KW-1185">Reference proteome</keyword>
<reference evidence="3" key="1">
    <citation type="journal article" date="2014" name="Genome Announc.">
        <title>Genome sequence and annotation of Acremonium chrysogenum, producer of the beta-lactam antibiotic cephalosporin C.</title>
        <authorList>
            <person name="Terfehr D."/>
            <person name="Dahlmann T.A."/>
            <person name="Specht T."/>
            <person name="Zadra I."/>
            <person name="Kuernsteiner H."/>
            <person name="Kueck U."/>
        </authorList>
    </citation>
    <scope>NUCLEOTIDE SEQUENCE [LARGE SCALE GENOMIC DNA]</scope>
    <source>
        <strain evidence="3">ATCC 11550 / CBS 779.69 / DSM 880 / IAM 14645 / JCM 23072 / IMI 49137</strain>
    </source>
</reference>
<feature type="domain" description="Heterokaryon incompatibility" evidence="1">
    <location>
        <begin position="36"/>
        <end position="141"/>
    </location>
</feature>
<dbReference type="HOGENOM" id="CLU_1652222_0_0_1"/>
<accession>A0A086SU61</accession>